<dbReference type="SUPFAM" id="SSF75304">
    <property type="entry name" value="Amidase signature (AS) enzymes"/>
    <property type="match status" value="1"/>
</dbReference>
<dbReference type="Pfam" id="PF01425">
    <property type="entry name" value="Amidase"/>
    <property type="match status" value="1"/>
</dbReference>
<evidence type="ECO:0000256" key="1">
    <source>
        <dbReference type="SAM" id="MobiDB-lite"/>
    </source>
</evidence>
<protein>
    <recommendedName>
        <fullName evidence="2">Amidase domain-containing protein</fullName>
    </recommendedName>
</protein>
<dbReference type="GO" id="GO:0004040">
    <property type="term" value="F:amidase activity"/>
    <property type="evidence" value="ECO:0007669"/>
    <property type="project" value="TreeGrafter"/>
</dbReference>
<dbReference type="InterPro" id="IPR052096">
    <property type="entry name" value="Endocannabinoid_amidase"/>
</dbReference>
<dbReference type="Gene3D" id="3.90.1300.10">
    <property type="entry name" value="Amidase signature (AS) domain"/>
    <property type="match status" value="1"/>
</dbReference>
<keyword evidence="4" id="KW-1185">Reference proteome</keyword>
<dbReference type="GO" id="GO:0009062">
    <property type="term" value="P:fatty acid catabolic process"/>
    <property type="evidence" value="ECO:0007669"/>
    <property type="project" value="TreeGrafter"/>
</dbReference>
<organism evidence="3 4">
    <name type="scientific">Ancylostoma duodenale</name>
    <dbReference type="NCBI Taxonomy" id="51022"/>
    <lineage>
        <taxon>Eukaryota</taxon>
        <taxon>Metazoa</taxon>
        <taxon>Ecdysozoa</taxon>
        <taxon>Nematoda</taxon>
        <taxon>Chromadorea</taxon>
        <taxon>Rhabditida</taxon>
        <taxon>Rhabditina</taxon>
        <taxon>Rhabditomorpha</taxon>
        <taxon>Strongyloidea</taxon>
        <taxon>Ancylostomatidae</taxon>
        <taxon>Ancylostomatinae</taxon>
        <taxon>Ancylostoma</taxon>
    </lineage>
</organism>
<gene>
    <name evidence="3" type="ORF">ANCDUO_19478</name>
</gene>
<accession>A0A0C2C2G2</accession>
<sequence>VWSNNWITEHDPYVPPVLWNDEMYRKGAKYLIGYYVDDGWFTPAPAIQRAVLEAKAHLEAAGHTVVPFHPPRVPEMMRHYVRAVCVDGGQFIFNKLFRDIIDPSLYGQMLVFVAPVWLQRLLAYPMEYIFPRVANMMRAMTLSTSAFIRGRPGTAPGTPREVTRDSDRATDVPSNADDGSVGCQKSCFAAGGATAGSRNVLWSVRGS</sequence>
<name>A0A0C2C2G2_9BILA</name>
<dbReference type="Proteomes" id="UP000054047">
    <property type="component" value="Unassembled WGS sequence"/>
</dbReference>
<dbReference type="AlphaFoldDB" id="A0A0C2C2G2"/>
<dbReference type="OrthoDB" id="5848435at2759"/>
<reference evidence="3 4" key="1">
    <citation type="submission" date="2013-12" db="EMBL/GenBank/DDBJ databases">
        <title>Draft genome of the parsitic nematode Ancylostoma duodenale.</title>
        <authorList>
            <person name="Mitreva M."/>
        </authorList>
    </citation>
    <scope>NUCLEOTIDE SEQUENCE [LARGE SCALE GENOMIC DNA]</scope>
    <source>
        <strain evidence="3 4">Zhejiang</strain>
    </source>
</reference>
<dbReference type="InterPro" id="IPR036928">
    <property type="entry name" value="AS_sf"/>
</dbReference>
<feature type="compositionally biased region" description="Basic and acidic residues" evidence="1">
    <location>
        <begin position="161"/>
        <end position="170"/>
    </location>
</feature>
<evidence type="ECO:0000313" key="3">
    <source>
        <dbReference type="EMBL" id="KIH50443.1"/>
    </source>
</evidence>
<dbReference type="PANTHER" id="PTHR45847">
    <property type="entry name" value="FATTY ACID AMIDE HYDROLASE"/>
    <property type="match status" value="1"/>
</dbReference>
<feature type="region of interest" description="Disordered" evidence="1">
    <location>
        <begin position="150"/>
        <end position="178"/>
    </location>
</feature>
<dbReference type="InterPro" id="IPR023631">
    <property type="entry name" value="Amidase_dom"/>
</dbReference>
<dbReference type="GO" id="GO:0017064">
    <property type="term" value="F:fatty acid amide hydrolase activity"/>
    <property type="evidence" value="ECO:0007669"/>
    <property type="project" value="TreeGrafter"/>
</dbReference>
<evidence type="ECO:0000259" key="2">
    <source>
        <dbReference type="Pfam" id="PF01425"/>
    </source>
</evidence>
<feature type="domain" description="Amidase" evidence="2">
    <location>
        <begin position="8"/>
        <end position="141"/>
    </location>
</feature>
<evidence type="ECO:0000313" key="4">
    <source>
        <dbReference type="Proteomes" id="UP000054047"/>
    </source>
</evidence>
<dbReference type="EMBL" id="KN749713">
    <property type="protein sequence ID" value="KIH50443.1"/>
    <property type="molecule type" value="Genomic_DNA"/>
</dbReference>
<dbReference type="PANTHER" id="PTHR45847:SF10">
    <property type="entry name" value="FATTY ACID AMIDE HYDROLASE 1"/>
    <property type="match status" value="1"/>
</dbReference>
<feature type="non-terminal residue" evidence="3">
    <location>
        <position position="1"/>
    </location>
</feature>
<proteinExistence type="predicted"/>